<keyword evidence="1" id="KW-0460">Magnesium</keyword>
<dbReference type="Gene3D" id="1.10.4080.10">
    <property type="entry name" value="ADP-ribosylation/Crystallin J1"/>
    <property type="match status" value="1"/>
</dbReference>
<dbReference type="GO" id="GO:0016787">
    <property type="term" value="F:hydrolase activity"/>
    <property type="evidence" value="ECO:0007669"/>
    <property type="project" value="UniProtKB-KW"/>
</dbReference>
<evidence type="ECO:0000256" key="1">
    <source>
        <dbReference type="PIRSR" id="PIRSR605502-1"/>
    </source>
</evidence>
<dbReference type="EMBL" id="JAEHTE010000001">
    <property type="protein sequence ID" value="MBI6882466.1"/>
    <property type="molecule type" value="Genomic_DNA"/>
</dbReference>
<dbReference type="PANTHER" id="PTHR16222">
    <property type="entry name" value="ADP-RIBOSYLGLYCOHYDROLASE"/>
    <property type="match status" value="1"/>
</dbReference>
<comment type="cofactor">
    <cofactor evidence="1">
        <name>Mg(2+)</name>
        <dbReference type="ChEBI" id="CHEBI:18420"/>
    </cofactor>
    <text evidence="1">Binds 2 magnesium ions per subunit.</text>
</comment>
<name>A0A8I1EB90_PSEPU</name>
<evidence type="ECO:0000313" key="2">
    <source>
        <dbReference type="EMBL" id="MBI6882466.1"/>
    </source>
</evidence>
<feature type="binding site" evidence="1">
    <location>
        <position position="37"/>
    </location>
    <ligand>
        <name>Mg(2+)</name>
        <dbReference type="ChEBI" id="CHEBI:18420"/>
        <label>1</label>
    </ligand>
</feature>
<feature type="binding site" evidence="1">
    <location>
        <position position="214"/>
    </location>
    <ligand>
        <name>Mg(2+)</name>
        <dbReference type="ChEBI" id="CHEBI:18420"/>
        <label>1</label>
    </ligand>
</feature>
<feature type="binding site" evidence="1">
    <location>
        <position position="212"/>
    </location>
    <ligand>
        <name>Mg(2+)</name>
        <dbReference type="ChEBI" id="CHEBI:18420"/>
        <label>1</label>
    </ligand>
</feature>
<sequence length="284" mass="31171">MIGACAGDLIGSYWEFKEEKPESRDTELFRKESVISDDTVLTIATAEAILSGRPYAEVYKSYCRRYVNYGYGPSFMQWAHTSDGYTQVNNSWGNGSAMRVSPVAWAYSTPQRVMAEAQQSASITHAAFAGIQGAQAIALATFMARAGAGKDQIREVMIEWFDYLVDIDLDDYHEEYTFDVSCQGTVPPAIACVLQANSFEDVMRNVVYVGGDTDTLGACAGAVAEALYGVPIDIREKTEDAIRKSSPALLGTLHEFELKYGCGKVVPSTSLDVMASLRRLIRKI</sequence>
<evidence type="ECO:0000313" key="3">
    <source>
        <dbReference type="Proteomes" id="UP000637061"/>
    </source>
</evidence>
<accession>A0A8I1EB90</accession>
<feature type="binding site" evidence="1">
    <location>
        <position position="215"/>
    </location>
    <ligand>
        <name>Mg(2+)</name>
        <dbReference type="ChEBI" id="CHEBI:18420"/>
        <label>1</label>
    </ligand>
</feature>
<comment type="caution">
    <text evidence="2">The sequence shown here is derived from an EMBL/GenBank/DDBJ whole genome shotgun (WGS) entry which is preliminary data.</text>
</comment>
<dbReference type="RefSeq" id="WP_198746083.1">
    <property type="nucleotide sequence ID" value="NZ_JAEHTE010000001.1"/>
</dbReference>
<dbReference type="AlphaFoldDB" id="A0A8I1EB90"/>
<feature type="binding site" evidence="1">
    <location>
        <position position="38"/>
    </location>
    <ligand>
        <name>Mg(2+)</name>
        <dbReference type="ChEBI" id="CHEBI:18420"/>
        <label>1</label>
    </ligand>
</feature>
<protein>
    <submittedName>
        <fullName evidence="2">ADP-ribosylglycohydrolase family protein</fullName>
    </submittedName>
</protein>
<dbReference type="GO" id="GO:0046872">
    <property type="term" value="F:metal ion binding"/>
    <property type="evidence" value="ECO:0007669"/>
    <property type="project" value="UniProtKB-KW"/>
</dbReference>
<proteinExistence type="predicted"/>
<keyword evidence="1" id="KW-0479">Metal-binding</keyword>
<dbReference type="Pfam" id="PF03747">
    <property type="entry name" value="ADP_ribosyl_GH"/>
    <property type="match status" value="1"/>
</dbReference>
<dbReference type="InterPro" id="IPR036705">
    <property type="entry name" value="Ribosyl_crysJ1_sf"/>
</dbReference>
<dbReference type="Proteomes" id="UP000637061">
    <property type="component" value="Unassembled WGS sequence"/>
</dbReference>
<feature type="binding site" evidence="1">
    <location>
        <position position="36"/>
    </location>
    <ligand>
        <name>Mg(2+)</name>
        <dbReference type="ChEBI" id="CHEBI:18420"/>
        <label>1</label>
    </ligand>
</feature>
<reference evidence="2" key="1">
    <citation type="submission" date="2020-12" db="EMBL/GenBank/DDBJ databases">
        <title>Enhanced detection system for hospital associated transmission using whole genome sequencing surveillance.</title>
        <authorList>
            <person name="Harrison L.H."/>
            <person name="Van Tyne D."/>
            <person name="Marsh J.W."/>
            <person name="Griffith M.P."/>
            <person name="Snyder D.J."/>
            <person name="Cooper V.S."/>
            <person name="Mustapha M."/>
        </authorList>
    </citation>
    <scope>NUCLEOTIDE SEQUENCE</scope>
    <source>
        <strain evidence="2">PSB00042</strain>
    </source>
</reference>
<dbReference type="InterPro" id="IPR005502">
    <property type="entry name" value="Ribosyl_crysJ1"/>
</dbReference>
<gene>
    <name evidence="2" type="ORF">JEU22_00915</name>
</gene>
<keyword evidence="2" id="KW-0378">Hydrolase</keyword>
<organism evidence="2 3">
    <name type="scientific">Pseudomonas putida</name>
    <name type="common">Arthrobacter siderocapsulatus</name>
    <dbReference type="NCBI Taxonomy" id="303"/>
    <lineage>
        <taxon>Bacteria</taxon>
        <taxon>Pseudomonadati</taxon>
        <taxon>Pseudomonadota</taxon>
        <taxon>Gammaproteobacteria</taxon>
        <taxon>Pseudomonadales</taxon>
        <taxon>Pseudomonadaceae</taxon>
        <taxon>Pseudomonas</taxon>
    </lineage>
</organism>
<dbReference type="InterPro" id="IPR050792">
    <property type="entry name" value="ADP-ribosylglycohydrolase"/>
</dbReference>
<dbReference type="SUPFAM" id="SSF101478">
    <property type="entry name" value="ADP-ribosylglycohydrolase"/>
    <property type="match status" value="1"/>
</dbReference>
<dbReference type="PANTHER" id="PTHR16222:SF12">
    <property type="entry name" value="ADP-RIBOSYLGLYCOHYDROLASE-RELATED"/>
    <property type="match status" value="1"/>
</dbReference>